<feature type="transmembrane region" description="Helical" evidence="6">
    <location>
        <begin position="313"/>
        <end position="334"/>
    </location>
</feature>
<dbReference type="InterPro" id="IPR011701">
    <property type="entry name" value="MFS"/>
</dbReference>
<dbReference type="PROSITE" id="PS50850">
    <property type="entry name" value="MFS"/>
    <property type="match status" value="1"/>
</dbReference>
<feature type="transmembrane region" description="Helical" evidence="6">
    <location>
        <begin position="346"/>
        <end position="371"/>
    </location>
</feature>
<dbReference type="PANTHER" id="PTHR23501:SF59">
    <property type="entry name" value="MAJOR FACILITATOR SUPERFAMILY (MFS) PROFILE DOMAIN-CONTAINING PROTEIN-RELATED"/>
    <property type="match status" value="1"/>
</dbReference>
<dbReference type="InterPro" id="IPR036259">
    <property type="entry name" value="MFS_trans_sf"/>
</dbReference>
<dbReference type="PRINTS" id="PR01036">
    <property type="entry name" value="TCRTETB"/>
</dbReference>
<dbReference type="InterPro" id="IPR020846">
    <property type="entry name" value="MFS_dom"/>
</dbReference>
<feature type="transmembrane region" description="Helical" evidence="6">
    <location>
        <begin position="440"/>
        <end position="463"/>
    </location>
</feature>
<gene>
    <name evidence="8" type="ORF">QC762_607300</name>
</gene>
<feature type="domain" description="Major facilitator superfamily (MFS) profile" evidence="7">
    <location>
        <begin position="27"/>
        <end position="500"/>
    </location>
</feature>
<dbReference type="PANTHER" id="PTHR23501">
    <property type="entry name" value="MAJOR FACILITATOR SUPERFAMILY"/>
    <property type="match status" value="1"/>
</dbReference>
<feature type="transmembrane region" description="Helical" evidence="6">
    <location>
        <begin position="22"/>
        <end position="40"/>
    </location>
</feature>
<evidence type="ECO:0000256" key="4">
    <source>
        <dbReference type="ARBA" id="ARBA00023136"/>
    </source>
</evidence>
<evidence type="ECO:0000256" key="5">
    <source>
        <dbReference type="SAM" id="MobiDB-lite"/>
    </source>
</evidence>
<dbReference type="RefSeq" id="XP_062740759.1">
    <property type="nucleotide sequence ID" value="XM_062892419.1"/>
</dbReference>
<dbReference type="Gene3D" id="1.20.1250.20">
    <property type="entry name" value="MFS general substrate transporter like domains"/>
    <property type="match status" value="1"/>
</dbReference>
<feature type="transmembrane region" description="Helical" evidence="6">
    <location>
        <begin position="143"/>
        <end position="164"/>
    </location>
</feature>
<keyword evidence="2 6" id="KW-0812">Transmembrane</keyword>
<dbReference type="SUPFAM" id="SSF103473">
    <property type="entry name" value="MFS general substrate transporter"/>
    <property type="match status" value="1"/>
</dbReference>
<name>A0ABR0G847_9PEZI</name>
<protein>
    <recommendedName>
        <fullName evidence="7">Major facilitator superfamily (MFS) profile domain-containing protein</fullName>
    </recommendedName>
</protein>
<dbReference type="Proteomes" id="UP001323405">
    <property type="component" value="Unassembled WGS sequence"/>
</dbReference>
<feature type="transmembrane region" description="Helical" evidence="6">
    <location>
        <begin position="378"/>
        <end position="399"/>
    </location>
</feature>
<feature type="transmembrane region" description="Helical" evidence="6">
    <location>
        <begin position="519"/>
        <end position="538"/>
    </location>
</feature>
<keyword evidence="9" id="KW-1185">Reference proteome</keyword>
<evidence type="ECO:0000256" key="3">
    <source>
        <dbReference type="ARBA" id="ARBA00022989"/>
    </source>
</evidence>
<evidence type="ECO:0000313" key="9">
    <source>
        <dbReference type="Proteomes" id="UP001323405"/>
    </source>
</evidence>
<sequence>MASVDTNVNEPDRADTRRGPGLHFWLAFWAIALTNLAAALDATSLSVALPVRSDLSPTSRNDVNTGLTQHGQAISAAIGGDGNTQTEAFWAGTSYLLACTVVLLLWVSLSDVFGRRPVLMLALVIFAAGSVVCAVSQNFTVMIAGRTVQGLGGGGVLGLTTVLVTDLAPLRERARVYALISSIWAVGSTTGPIIGGACAEAGQWRWIFWLNLPVVGLGLIGIGFFLKLTRPSGDTTARLRNLDYFGSTLFIASVTAFLVSVTLGGSQFPWSSWHTLVPLCLGAAGMAGVAVFECYGTSTPFIPVYIFRNYSTTAVYAGSFVHGLILYSLVYYMPEYFQAVLGYSPLIAGVAALAQTATVVPCAIFVGVVVSKTGRYRWAVWTGWVLATLGCGLLILLGADTSIPAWIFLTAVSGLGMGILFPSITLALQASVPPADVATAATLVLFFRSFGQAVGVAIGGSILENHMQAELQQPEIASLLPPAIANIGAVPLASMMKNMPSGSPVVMALRGALVRTFQVIWATMCGLAGVTMLSQFTIKEYSMDQEHITDHRFQQEKQKSGQEILRLGSNRKDGE</sequence>
<comment type="subcellular location">
    <subcellularLocation>
        <location evidence="1">Membrane</location>
        <topology evidence="1">Multi-pass membrane protein</topology>
    </subcellularLocation>
</comment>
<dbReference type="GeneID" id="87912326"/>
<feature type="transmembrane region" description="Helical" evidence="6">
    <location>
        <begin position="118"/>
        <end position="137"/>
    </location>
</feature>
<comment type="caution">
    <text evidence="8">The sequence shown here is derived from an EMBL/GenBank/DDBJ whole genome shotgun (WGS) entry which is preliminary data.</text>
</comment>
<dbReference type="EMBL" id="JAFFHA010000008">
    <property type="protein sequence ID" value="KAK4651784.1"/>
    <property type="molecule type" value="Genomic_DNA"/>
</dbReference>
<feature type="transmembrane region" description="Helical" evidence="6">
    <location>
        <begin position="241"/>
        <end position="261"/>
    </location>
</feature>
<accession>A0ABR0G847</accession>
<proteinExistence type="predicted"/>
<reference evidence="8 9" key="1">
    <citation type="journal article" date="2023" name="bioRxiv">
        <title>High-quality genome assemblies of four members of thePodospora anserinaspecies complex.</title>
        <authorList>
            <person name="Ament-Velasquez S.L."/>
            <person name="Vogan A.A."/>
            <person name="Wallerman O."/>
            <person name="Hartmann F."/>
            <person name="Gautier V."/>
            <person name="Silar P."/>
            <person name="Giraud T."/>
            <person name="Johannesson H."/>
        </authorList>
    </citation>
    <scope>NUCLEOTIDE SEQUENCE [LARGE SCALE GENOMIC DNA]</scope>
    <source>
        <strain evidence="8 9">CBS 415.72m</strain>
    </source>
</reference>
<evidence type="ECO:0000256" key="1">
    <source>
        <dbReference type="ARBA" id="ARBA00004141"/>
    </source>
</evidence>
<dbReference type="Gene3D" id="1.20.1720.10">
    <property type="entry name" value="Multidrug resistance protein D"/>
    <property type="match status" value="1"/>
</dbReference>
<organism evidence="8 9">
    <name type="scientific">Podospora pseudocomata</name>
    <dbReference type="NCBI Taxonomy" id="2093779"/>
    <lineage>
        <taxon>Eukaryota</taxon>
        <taxon>Fungi</taxon>
        <taxon>Dikarya</taxon>
        <taxon>Ascomycota</taxon>
        <taxon>Pezizomycotina</taxon>
        <taxon>Sordariomycetes</taxon>
        <taxon>Sordariomycetidae</taxon>
        <taxon>Sordariales</taxon>
        <taxon>Podosporaceae</taxon>
        <taxon>Podospora</taxon>
    </lineage>
</organism>
<dbReference type="Pfam" id="PF07690">
    <property type="entry name" value="MFS_1"/>
    <property type="match status" value="1"/>
</dbReference>
<evidence type="ECO:0000256" key="6">
    <source>
        <dbReference type="SAM" id="Phobius"/>
    </source>
</evidence>
<keyword evidence="4 6" id="KW-0472">Membrane</keyword>
<feature type="transmembrane region" description="Helical" evidence="6">
    <location>
        <begin position="88"/>
        <end position="106"/>
    </location>
</feature>
<feature type="region of interest" description="Disordered" evidence="5">
    <location>
        <begin position="553"/>
        <end position="575"/>
    </location>
</feature>
<evidence type="ECO:0000259" key="7">
    <source>
        <dbReference type="PROSITE" id="PS50850"/>
    </source>
</evidence>
<evidence type="ECO:0000256" key="2">
    <source>
        <dbReference type="ARBA" id="ARBA00022692"/>
    </source>
</evidence>
<feature type="transmembrane region" description="Helical" evidence="6">
    <location>
        <begin position="176"/>
        <end position="194"/>
    </location>
</feature>
<evidence type="ECO:0000313" key="8">
    <source>
        <dbReference type="EMBL" id="KAK4651784.1"/>
    </source>
</evidence>
<feature type="transmembrane region" description="Helical" evidence="6">
    <location>
        <begin position="206"/>
        <end position="229"/>
    </location>
</feature>
<keyword evidence="3 6" id="KW-1133">Transmembrane helix</keyword>
<feature type="transmembrane region" description="Helical" evidence="6">
    <location>
        <begin position="405"/>
        <end position="428"/>
    </location>
</feature>